<dbReference type="EMBL" id="AP018248">
    <property type="protein sequence ID" value="BAY99643.1"/>
    <property type="molecule type" value="Genomic_DNA"/>
</dbReference>
<reference evidence="2 3" key="1">
    <citation type="submission" date="2017-06" db="EMBL/GenBank/DDBJ databases">
        <title>Genome sequencing of cyanobaciteial culture collection at National Institute for Environmental Studies (NIES).</title>
        <authorList>
            <person name="Hirose Y."/>
            <person name="Shimura Y."/>
            <person name="Fujisawa T."/>
            <person name="Nakamura Y."/>
            <person name="Kawachi M."/>
        </authorList>
    </citation>
    <scope>NUCLEOTIDE SEQUENCE [LARGE SCALE GENOMIC DNA]</scope>
    <source>
        <strain evidence="2 3">NIES-37</strain>
    </source>
</reference>
<dbReference type="InterPro" id="IPR030392">
    <property type="entry name" value="S74_ICA"/>
</dbReference>
<dbReference type="Proteomes" id="UP000218785">
    <property type="component" value="Chromosome"/>
</dbReference>
<evidence type="ECO:0000313" key="2">
    <source>
        <dbReference type="EMBL" id="BAY99643.1"/>
    </source>
</evidence>
<feature type="domain" description="Peptidase S74" evidence="1">
    <location>
        <begin position="70"/>
        <end position="164"/>
    </location>
</feature>
<dbReference type="AlphaFoldDB" id="A0A1Z4N1P5"/>
<gene>
    <name evidence="2" type="ORF">NIES37_36260</name>
</gene>
<dbReference type="RefSeq" id="WP_096577925.1">
    <property type="nucleotide sequence ID" value="NZ_CAWNJS010000001.1"/>
</dbReference>
<dbReference type="PROSITE" id="PS51688">
    <property type="entry name" value="ICA"/>
    <property type="match status" value="1"/>
</dbReference>
<protein>
    <recommendedName>
        <fullName evidence="1">Peptidase S74 domain-containing protein</fullName>
    </recommendedName>
</protein>
<name>A0A1Z4N1P5_9CYAN</name>
<dbReference type="KEGG" id="ttq:NIES37_36260"/>
<keyword evidence="3" id="KW-1185">Reference proteome</keyword>
<proteinExistence type="predicted"/>
<evidence type="ECO:0000313" key="3">
    <source>
        <dbReference type="Proteomes" id="UP000218785"/>
    </source>
</evidence>
<evidence type="ECO:0000259" key="1">
    <source>
        <dbReference type="PROSITE" id="PS51688"/>
    </source>
</evidence>
<organism evidence="2 3">
    <name type="scientific">Tolypothrix tenuis PCC 7101</name>
    <dbReference type="NCBI Taxonomy" id="231146"/>
    <lineage>
        <taxon>Bacteria</taxon>
        <taxon>Bacillati</taxon>
        <taxon>Cyanobacteriota</taxon>
        <taxon>Cyanophyceae</taxon>
        <taxon>Nostocales</taxon>
        <taxon>Tolypothrichaceae</taxon>
        <taxon>Tolypothrix</taxon>
    </lineage>
</organism>
<accession>A0A1Z4N1P5</accession>
<sequence length="173" mass="19180">MDRKNQESLIQESLITELTDTDLANCVGGCGYINPGSQEIIANNGTLNALGLQNNPNIVYDPNGSIRYKSDRHLKESIAEVDIYAILQGIAKLPITTWQYKDQDETIRHIGLMAQDFAATFNLGESDRTINVVDAHGVALAAIQALYHVVQKQASQINELQTQLLELKQQPQF</sequence>
<dbReference type="Pfam" id="PF13884">
    <property type="entry name" value="Peptidase_S74"/>
    <property type="match status" value="1"/>
</dbReference>